<dbReference type="CDD" id="cd19086">
    <property type="entry name" value="AKR_AKR11C1"/>
    <property type="match status" value="1"/>
</dbReference>
<dbReference type="Gene3D" id="3.20.20.100">
    <property type="entry name" value="NADP-dependent oxidoreductase domain"/>
    <property type="match status" value="1"/>
</dbReference>
<dbReference type="InterPro" id="IPR023210">
    <property type="entry name" value="NADP_OxRdtase_dom"/>
</dbReference>
<evidence type="ECO:0000313" key="2">
    <source>
        <dbReference type="EMBL" id="SEO47005.1"/>
    </source>
</evidence>
<sequence length="329" mass="36543">MDRRTLGTTGYRVTEVGLGTWNIGSDWGDVSDEDGREAVRTALDAGVDFLDTADVYGDGKSERNIGEVLEERGAYDDVTVATKAGRRLDPHEPEGYDRQHLERFVDRSRENLGVDSLDLLQLHCPPTAVYYQPETFEALDDLKAAGKLDAYGVSVEKVEEGLKAIEYPGVETVQIIFNPFRQRPSELFFREANRRDVGVVVRVPLASGLLTGQIDRDTEFPENDHRNYNREGEAFDVGETFAGVPLEAGLDAVAALRPAIPEGTSMAQFTLRWILSFDAVSTVIPGSTSPEHIEANVAAADLPPLSADQYQRVADVYDDYVREHVHQRW</sequence>
<dbReference type="RefSeq" id="WP_089821958.1">
    <property type="nucleotide sequence ID" value="NZ_FODV01000002.1"/>
</dbReference>
<evidence type="ECO:0000313" key="3">
    <source>
        <dbReference type="Proteomes" id="UP000199126"/>
    </source>
</evidence>
<accession>A0A1H8PYI1</accession>
<keyword evidence="3" id="KW-1185">Reference proteome</keyword>
<name>A0A1H8PYI1_9EURY</name>
<dbReference type="PANTHER" id="PTHR43312">
    <property type="entry name" value="D-THREO-ALDOSE 1-DEHYDROGENASE"/>
    <property type="match status" value="1"/>
</dbReference>
<dbReference type="Pfam" id="PF00248">
    <property type="entry name" value="Aldo_ket_red"/>
    <property type="match status" value="1"/>
</dbReference>
<dbReference type="EMBL" id="FODV01000002">
    <property type="protein sequence ID" value="SEO47005.1"/>
    <property type="molecule type" value="Genomic_DNA"/>
</dbReference>
<reference evidence="3" key="1">
    <citation type="submission" date="2016-10" db="EMBL/GenBank/DDBJ databases">
        <authorList>
            <person name="Varghese N."/>
            <person name="Submissions S."/>
        </authorList>
    </citation>
    <scope>NUCLEOTIDE SEQUENCE [LARGE SCALE GENOMIC DNA]</scope>
    <source>
        <strain evidence="3">CGMCC 1.10121</strain>
    </source>
</reference>
<feature type="domain" description="NADP-dependent oxidoreductase" evidence="1">
    <location>
        <begin position="16"/>
        <end position="317"/>
    </location>
</feature>
<dbReference type="OrthoDB" id="275427at2157"/>
<proteinExistence type="predicted"/>
<dbReference type="Proteomes" id="UP000199126">
    <property type="component" value="Unassembled WGS sequence"/>
</dbReference>
<dbReference type="InterPro" id="IPR036812">
    <property type="entry name" value="NAD(P)_OxRdtase_dom_sf"/>
</dbReference>
<dbReference type="InterPro" id="IPR053135">
    <property type="entry name" value="AKR2_Oxidoreductase"/>
</dbReference>
<protein>
    <submittedName>
        <fullName evidence="2">Predicted oxidoreductase</fullName>
    </submittedName>
</protein>
<gene>
    <name evidence="2" type="ORF">SAMN04487948_102570</name>
</gene>
<dbReference type="AlphaFoldDB" id="A0A1H8PYI1"/>
<dbReference type="PANTHER" id="PTHR43312:SF1">
    <property type="entry name" value="NADP-DEPENDENT OXIDOREDUCTASE DOMAIN-CONTAINING PROTEIN"/>
    <property type="match status" value="1"/>
</dbReference>
<dbReference type="SUPFAM" id="SSF51430">
    <property type="entry name" value="NAD(P)-linked oxidoreductase"/>
    <property type="match status" value="1"/>
</dbReference>
<organism evidence="2 3">
    <name type="scientific">Halogranum amylolyticum</name>
    <dbReference type="NCBI Taxonomy" id="660520"/>
    <lineage>
        <taxon>Archaea</taxon>
        <taxon>Methanobacteriati</taxon>
        <taxon>Methanobacteriota</taxon>
        <taxon>Stenosarchaea group</taxon>
        <taxon>Halobacteria</taxon>
        <taxon>Halobacteriales</taxon>
        <taxon>Haloferacaceae</taxon>
    </lineage>
</organism>
<evidence type="ECO:0000259" key="1">
    <source>
        <dbReference type="Pfam" id="PF00248"/>
    </source>
</evidence>